<evidence type="ECO:0000256" key="2">
    <source>
        <dbReference type="ARBA" id="ARBA00023134"/>
    </source>
</evidence>
<dbReference type="PANTHER" id="PTHR24070">
    <property type="entry name" value="RAS, DI-RAS, AND RHEB FAMILY MEMBERS OF SMALL GTPASE SUPERFAMILY"/>
    <property type="match status" value="1"/>
</dbReference>
<dbReference type="AlphaFoldDB" id="A0A835ZNU5"/>
<comment type="caution">
    <text evidence="3">The sequence shown here is derived from an EMBL/GenBank/DDBJ whole genome shotgun (WGS) entry which is preliminary data.</text>
</comment>
<keyword evidence="1" id="KW-0547">Nucleotide-binding</keyword>
<dbReference type="EMBL" id="JAEMGP010000020">
    <property type="protein sequence ID" value="KAG5197278.1"/>
    <property type="molecule type" value="Genomic_DNA"/>
</dbReference>
<dbReference type="GO" id="GO:0007165">
    <property type="term" value="P:signal transduction"/>
    <property type="evidence" value="ECO:0007669"/>
    <property type="project" value="InterPro"/>
</dbReference>
<dbReference type="PROSITE" id="PS51421">
    <property type="entry name" value="RAS"/>
    <property type="match status" value="1"/>
</dbReference>
<dbReference type="GO" id="GO:0005525">
    <property type="term" value="F:GTP binding"/>
    <property type="evidence" value="ECO:0007669"/>
    <property type="project" value="UniProtKB-KW"/>
</dbReference>
<sequence length="145" mass="16660">MKSEILPQRWMGAAAKTLKGASGEGIKSSYSPCDHRCGNLDTSLSYIWEFDQPKECICSAPPQATRSKFVTQRYRQSVCRLERSGHGRQEEFSAYQEQYMRTGDGFPIVFSVTDKATFEHVDHFHQLILCVKDRESFPMMVKRLI</sequence>
<dbReference type="SUPFAM" id="SSF52540">
    <property type="entry name" value="P-loop containing nucleoside triphosphate hydrolases"/>
    <property type="match status" value="1"/>
</dbReference>
<organism evidence="3 4">
    <name type="scientific">Ovis aries</name>
    <name type="common">Sheep</name>
    <dbReference type="NCBI Taxonomy" id="9940"/>
    <lineage>
        <taxon>Eukaryota</taxon>
        <taxon>Metazoa</taxon>
        <taxon>Chordata</taxon>
        <taxon>Craniata</taxon>
        <taxon>Vertebrata</taxon>
        <taxon>Euteleostomi</taxon>
        <taxon>Mammalia</taxon>
        <taxon>Eutheria</taxon>
        <taxon>Laurasiatheria</taxon>
        <taxon>Artiodactyla</taxon>
        <taxon>Ruminantia</taxon>
        <taxon>Pecora</taxon>
        <taxon>Bovidae</taxon>
        <taxon>Caprinae</taxon>
        <taxon>Ovis</taxon>
    </lineage>
</organism>
<dbReference type="Proteomes" id="UP000664991">
    <property type="component" value="Unassembled WGS sequence"/>
</dbReference>
<dbReference type="Pfam" id="PF00071">
    <property type="entry name" value="Ras"/>
    <property type="match status" value="1"/>
</dbReference>
<dbReference type="GO" id="GO:0003924">
    <property type="term" value="F:GTPase activity"/>
    <property type="evidence" value="ECO:0007669"/>
    <property type="project" value="InterPro"/>
</dbReference>
<evidence type="ECO:0000313" key="3">
    <source>
        <dbReference type="EMBL" id="KAG5197278.1"/>
    </source>
</evidence>
<evidence type="ECO:0000256" key="1">
    <source>
        <dbReference type="ARBA" id="ARBA00022741"/>
    </source>
</evidence>
<keyword evidence="2" id="KW-0342">GTP-binding</keyword>
<dbReference type="GO" id="GO:0016020">
    <property type="term" value="C:membrane"/>
    <property type="evidence" value="ECO:0007669"/>
    <property type="project" value="InterPro"/>
</dbReference>
<dbReference type="InterPro" id="IPR001806">
    <property type="entry name" value="Small_GTPase"/>
</dbReference>
<accession>A0A835ZNU5</accession>
<gene>
    <name evidence="3" type="ORF">JEQ12_010732</name>
</gene>
<protein>
    <submittedName>
        <fullName evidence="3">Uncharacterized protein</fullName>
    </submittedName>
</protein>
<proteinExistence type="predicted"/>
<evidence type="ECO:0000313" key="4">
    <source>
        <dbReference type="Proteomes" id="UP000664991"/>
    </source>
</evidence>
<dbReference type="InterPro" id="IPR027417">
    <property type="entry name" value="P-loop_NTPase"/>
</dbReference>
<reference evidence="3 4" key="1">
    <citation type="submission" date="2020-12" db="EMBL/GenBank/DDBJ databases">
        <title>De novo assembly of Tibetan sheep genome.</title>
        <authorList>
            <person name="Li X."/>
        </authorList>
    </citation>
    <scope>NUCLEOTIDE SEQUENCE [LARGE SCALE GENOMIC DNA]</scope>
    <source>
        <tissue evidence="3">Heart</tissue>
    </source>
</reference>
<name>A0A835ZNU5_SHEEP</name>
<dbReference type="Gene3D" id="3.40.50.300">
    <property type="entry name" value="P-loop containing nucleotide triphosphate hydrolases"/>
    <property type="match status" value="1"/>
</dbReference>
<dbReference type="InterPro" id="IPR020849">
    <property type="entry name" value="Small_GTPase_Ras-type"/>
</dbReference>
<dbReference type="SMART" id="SM00173">
    <property type="entry name" value="RAS"/>
    <property type="match status" value="1"/>
</dbReference>